<gene>
    <name evidence="1" type="ORF">KIL84_004595</name>
</gene>
<evidence type="ECO:0000313" key="1">
    <source>
        <dbReference type="EMBL" id="KAH1183103.1"/>
    </source>
</evidence>
<sequence length="110" mass="12087">MRKGSLLPLHIDILSKCSVEEKKIFSQPALLHVDFYQISMAHSVAVKQITTSVHFTQQDHITISCKKMTQPTDNSFQVQGSGGGGREIICVSITKPTMASSNPKIRCGEN</sequence>
<dbReference type="AlphaFoldDB" id="A0A9D4B6H4"/>
<organism evidence="1 2">
    <name type="scientific">Mauremys mutica</name>
    <name type="common">yellowpond turtle</name>
    <dbReference type="NCBI Taxonomy" id="74926"/>
    <lineage>
        <taxon>Eukaryota</taxon>
        <taxon>Metazoa</taxon>
        <taxon>Chordata</taxon>
        <taxon>Craniata</taxon>
        <taxon>Vertebrata</taxon>
        <taxon>Euteleostomi</taxon>
        <taxon>Archelosauria</taxon>
        <taxon>Testudinata</taxon>
        <taxon>Testudines</taxon>
        <taxon>Cryptodira</taxon>
        <taxon>Durocryptodira</taxon>
        <taxon>Testudinoidea</taxon>
        <taxon>Geoemydidae</taxon>
        <taxon>Geoemydinae</taxon>
        <taxon>Mauremys</taxon>
    </lineage>
</organism>
<protein>
    <submittedName>
        <fullName evidence="1">Uncharacterized protein</fullName>
    </submittedName>
</protein>
<evidence type="ECO:0000313" key="2">
    <source>
        <dbReference type="Proteomes" id="UP000827986"/>
    </source>
</evidence>
<keyword evidence="2" id="KW-1185">Reference proteome</keyword>
<comment type="caution">
    <text evidence="1">The sequence shown here is derived from an EMBL/GenBank/DDBJ whole genome shotgun (WGS) entry which is preliminary data.</text>
</comment>
<reference evidence="1" key="1">
    <citation type="submission" date="2021-09" db="EMBL/GenBank/DDBJ databases">
        <title>The genome of Mauremys mutica provides insights into the evolution of semi-aquatic lifestyle.</title>
        <authorList>
            <person name="Gong S."/>
            <person name="Gao Y."/>
        </authorList>
    </citation>
    <scope>NUCLEOTIDE SEQUENCE</scope>
    <source>
        <strain evidence="1">MM-2020</strain>
        <tissue evidence="1">Muscle</tissue>
    </source>
</reference>
<dbReference type="Proteomes" id="UP000827986">
    <property type="component" value="Unassembled WGS sequence"/>
</dbReference>
<name>A0A9D4B6H4_9SAUR</name>
<accession>A0A9D4B6H4</accession>
<dbReference type="EMBL" id="JAHDVG010000466">
    <property type="protein sequence ID" value="KAH1183103.1"/>
    <property type="molecule type" value="Genomic_DNA"/>
</dbReference>
<proteinExistence type="predicted"/>